<evidence type="ECO:0000256" key="1">
    <source>
        <dbReference type="ARBA" id="ARBA00004123"/>
    </source>
</evidence>
<dbReference type="PANTHER" id="PTHR23196">
    <property type="entry name" value="PAX TRANSCRIPTION ACTIVATION DOMAIN INTERACTING PROTEIN"/>
    <property type="match status" value="1"/>
</dbReference>
<protein>
    <recommendedName>
        <fullName evidence="4">PAX-interacting protein 1</fullName>
    </recommendedName>
    <alternativeName>
        <fullName evidence="5">PAX transactivation activation domain-interacting protein</fullName>
    </alternativeName>
</protein>
<dbReference type="WBParaSite" id="Hba_15455">
    <property type="protein sequence ID" value="Hba_15455"/>
    <property type="gene ID" value="Hba_15455"/>
</dbReference>
<evidence type="ECO:0000256" key="6">
    <source>
        <dbReference type="SAM" id="MobiDB-lite"/>
    </source>
</evidence>
<feature type="domain" description="BRCT" evidence="8">
    <location>
        <begin position="119"/>
        <end position="205"/>
    </location>
</feature>
<evidence type="ECO:0000259" key="8">
    <source>
        <dbReference type="PROSITE" id="PS50172"/>
    </source>
</evidence>
<organism evidence="9 10">
    <name type="scientific">Heterorhabditis bacteriophora</name>
    <name type="common">Entomopathogenic nematode worm</name>
    <dbReference type="NCBI Taxonomy" id="37862"/>
    <lineage>
        <taxon>Eukaryota</taxon>
        <taxon>Metazoa</taxon>
        <taxon>Ecdysozoa</taxon>
        <taxon>Nematoda</taxon>
        <taxon>Chromadorea</taxon>
        <taxon>Rhabditida</taxon>
        <taxon>Rhabditina</taxon>
        <taxon>Rhabditomorpha</taxon>
        <taxon>Strongyloidea</taxon>
        <taxon>Heterorhabditidae</taxon>
        <taxon>Heterorhabditis</taxon>
    </lineage>
</organism>
<keyword evidence="7" id="KW-1133">Transmembrane helix</keyword>
<dbReference type="Pfam" id="PF12738">
    <property type="entry name" value="PTCB-BRCT"/>
    <property type="match status" value="1"/>
</dbReference>
<dbReference type="PANTHER" id="PTHR23196:SF1">
    <property type="entry name" value="PAX-INTERACTING PROTEIN 1"/>
    <property type="match status" value="1"/>
</dbReference>
<feature type="region of interest" description="Disordered" evidence="6">
    <location>
        <begin position="18"/>
        <end position="72"/>
    </location>
</feature>
<feature type="compositionally biased region" description="Pro residues" evidence="6">
    <location>
        <begin position="25"/>
        <end position="36"/>
    </location>
</feature>
<feature type="region of interest" description="Disordered" evidence="6">
    <location>
        <begin position="565"/>
        <end position="586"/>
    </location>
</feature>
<comment type="subcellular location">
    <subcellularLocation>
        <location evidence="1">Nucleus</location>
    </subcellularLocation>
</comment>
<dbReference type="GO" id="GO:0006974">
    <property type="term" value="P:DNA damage response"/>
    <property type="evidence" value="ECO:0007669"/>
    <property type="project" value="UniProtKB-KW"/>
</dbReference>
<evidence type="ECO:0000256" key="4">
    <source>
        <dbReference type="ARBA" id="ARBA00023858"/>
    </source>
</evidence>
<keyword evidence="9" id="KW-1185">Reference proteome</keyword>
<feature type="domain" description="BRCT" evidence="8">
    <location>
        <begin position="220"/>
        <end position="302"/>
    </location>
</feature>
<feature type="domain" description="BRCT" evidence="8">
    <location>
        <begin position="381"/>
        <end position="456"/>
    </location>
</feature>
<dbReference type="Gene3D" id="3.40.50.10190">
    <property type="entry name" value="BRCT domain"/>
    <property type="match status" value="3"/>
</dbReference>
<dbReference type="Pfam" id="PF00533">
    <property type="entry name" value="BRCT"/>
    <property type="match status" value="1"/>
</dbReference>
<sequence length="586" mass="67017">MRRGSPYLKIDELRLVYANAAGPQPQTPQTPQPPFTPNGSRFPQPTPSPHYAADMRSPPLMSPTQAPLPPQATMPRPMSNGDLVAQPMRMTVQPQPVLPSLFCTYEPNFLPNVHPDICLAGCVFHMFEAERSITDKMDLPNIVLAIRMHGGEIEFGVKLYAERAAIITHVIVESIRTPHAHMALKDRKRLVTLQWLWDVLMKKQMDVPWRHAHLPSVFMDGCRPLFGRLISFSGFDEGERAAMKFMLEAMGARMTPYLSRHNNVLIAKTYVQVYLLPMVVNYQWLADHYTGHQRIDNDSQRYQMGQPCDGVGPGPYVLEMVNDQFKQLLAAWKYPVIVASELWRRALETKQTVENDDAMFPNKKLKIQTAPPSDEDIDAREKRRIESGYQVSVIVAFVGIDDDVKEILTKKLRFLGGRVCEDVADCTHLVAPNGRRTERLLEAISLGKNIVNPYWIVHGYECRQWMGTFLSPRCIETDAPYVVISCECDLKMVQYLLECNFRKIYKSSRNFNTTEPLFIFILNLYFAAVYNADFVLISLLRQEMEPHPFYRVNVASIVRPAHHPHPGFRGMPRPIHEQAQPHRVKA</sequence>
<feature type="transmembrane region" description="Helical" evidence="7">
    <location>
        <begin position="517"/>
        <end position="540"/>
    </location>
</feature>
<keyword evidence="2" id="KW-0227">DNA damage</keyword>
<dbReference type="PROSITE" id="PS50172">
    <property type="entry name" value="BRCT"/>
    <property type="match status" value="3"/>
</dbReference>
<dbReference type="GO" id="GO:0044666">
    <property type="term" value="C:MLL3/4 complex"/>
    <property type="evidence" value="ECO:0007669"/>
    <property type="project" value="TreeGrafter"/>
</dbReference>
<keyword evidence="7" id="KW-0812">Transmembrane</keyword>
<evidence type="ECO:0000256" key="5">
    <source>
        <dbReference type="ARBA" id="ARBA00030146"/>
    </source>
</evidence>
<dbReference type="CDD" id="cd17711">
    <property type="entry name" value="BRCT_PAXIP1_rpt3"/>
    <property type="match status" value="1"/>
</dbReference>
<proteinExistence type="predicted"/>
<dbReference type="AlphaFoldDB" id="A0A1I7XDC1"/>
<dbReference type="Proteomes" id="UP000095283">
    <property type="component" value="Unplaced"/>
</dbReference>
<dbReference type="SUPFAM" id="SSF52113">
    <property type="entry name" value="BRCT domain"/>
    <property type="match status" value="3"/>
</dbReference>
<evidence type="ECO:0000256" key="7">
    <source>
        <dbReference type="SAM" id="Phobius"/>
    </source>
</evidence>
<dbReference type="InterPro" id="IPR051579">
    <property type="entry name" value="DDR_Transcriptional_Reg"/>
</dbReference>
<evidence type="ECO:0000256" key="3">
    <source>
        <dbReference type="ARBA" id="ARBA00023242"/>
    </source>
</evidence>
<dbReference type="InterPro" id="IPR036420">
    <property type="entry name" value="BRCT_dom_sf"/>
</dbReference>
<evidence type="ECO:0000313" key="9">
    <source>
        <dbReference type="Proteomes" id="UP000095283"/>
    </source>
</evidence>
<evidence type="ECO:0000256" key="2">
    <source>
        <dbReference type="ARBA" id="ARBA00022763"/>
    </source>
</evidence>
<keyword evidence="7" id="KW-0472">Membrane</keyword>
<evidence type="ECO:0000313" key="10">
    <source>
        <dbReference type="WBParaSite" id="Hba_15455"/>
    </source>
</evidence>
<dbReference type="Pfam" id="PF16770">
    <property type="entry name" value="RTT107_BRCT_5"/>
    <property type="match status" value="1"/>
</dbReference>
<keyword evidence="3" id="KW-0539">Nucleus</keyword>
<dbReference type="InterPro" id="IPR001357">
    <property type="entry name" value="BRCT_dom"/>
</dbReference>
<reference evidence="10" key="1">
    <citation type="submission" date="2016-11" db="UniProtKB">
        <authorList>
            <consortium name="WormBaseParasite"/>
        </authorList>
    </citation>
    <scope>IDENTIFICATION</scope>
</reference>
<dbReference type="SMART" id="SM00292">
    <property type="entry name" value="BRCT"/>
    <property type="match status" value="3"/>
</dbReference>
<accession>A0A1I7XDC1</accession>
<name>A0A1I7XDC1_HETBA</name>